<sequence length="259" mass="27387">MSISLEQYDEVTRTRARADRLVFGRLRLTISVTAFIAALVASPPVSAQSAPPAPSAPGAATPAAAPRVIAYLTLGPSESNRLCMNEVRAGLEAAGWSFDRQLRIEWNDVANDPARYAAVAQAMVARRPAVLLATNNPESEALMNATQEVPIVVLGPTNLRQVLDAQLRPLANVTGVTLGLSGQFLLKPMEVLLQAFPQARRVGMVTNDGNPRHEAMKDLGPFADMLGQAGVEGCACASLARPALPAPGTSWPGARSMQS</sequence>
<dbReference type="AlphaFoldDB" id="A0A853IQN8"/>
<gene>
    <name evidence="1" type="ORF">H0I39_04270</name>
</gene>
<dbReference type="PANTHER" id="PTHR35271:SF1">
    <property type="entry name" value="ABC TRANSPORTER, SUBSTRATE-BINDING LIPOPROTEIN"/>
    <property type="match status" value="1"/>
</dbReference>
<dbReference type="EMBL" id="JACCKX010000001">
    <property type="protein sequence ID" value="NZA01175.1"/>
    <property type="molecule type" value="Genomic_DNA"/>
</dbReference>
<dbReference type="Pfam" id="PF04392">
    <property type="entry name" value="ABC_sub_bind"/>
    <property type="match status" value="1"/>
</dbReference>
<proteinExistence type="predicted"/>
<name>A0A853IQN8_9BURK</name>
<keyword evidence="2" id="KW-1185">Reference proteome</keyword>
<comment type="caution">
    <text evidence="1">The sequence shown here is derived from an EMBL/GenBank/DDBJ whole genome shotgun (WGS) entry which is preliminary data.</text>
</comment>
<dbReference type="Proteomes" id="UP000589716">
    <property type="component" value="Unassembled WGS sequence"/>
</dbReference>
<dbReference type="Gene3D" id="3.40.50.2300">
    <property type="match status" value="1"/>
</dbReference>
<accession>A0A853IQN8</accession>
<evidence type="ECO:0000313" key="1">
    <source>
        <dbReference type="EMBL" id="NZA01175.1"/>
    </source>
</evidence>
<evidence type="ECO:0000313" key="2">
    <source>
        <dbReference type="Proteomes" id="UP000589716"/>
    </source>
</evidence>
<protein>
    <recommendedName>
        <fullName evidence="3">ABC transporter substrate-binding protein</fullName>
    </recommendedName>
</protein>
<dbReference type="SUPFAM" id="SSF53822">
    <property type="entry name" value="Periplasmic binding protein-like I"/>
    <property type="match status" value="1"/>
</dbReference>
<dbReference type="RefSeq" id="WP_180549677.1">
    <property type="nucleotide sequence ID" value="NZ_JACCKX010000001.1"/>
</dbReference>
<reference evidence="1 2" key="1">
    <citation type="submission" date="2020-07" db="EMBL/GenBank/DDBJ databases">
        <authorList>
            <person name="Maaloum M."/>
        </authorList>
    </citation>
    <scope>NUCLEOTIDE SEQUENCE [LARGE SCALE GENOMIC DNA]</scope>
    <source>
        <strain evidence="1 2">GCS-AN-3</strain>
    </source>
</reference>
<dbReference type="InterPro" id="IPR007487">
    <property type="entry name" value="ABC_transpt-TYRBP-like"/>
</dbReference>
<organism evidence="1 2">
    <name type="scientific">Ottowia beijingensis</name>
    <dbReference type="NCBI Taxonomy" id="1207057"/>
    <lineage>
        <taxon>Bacteria</taxon>
        <taxon>Pseudomonadati</taxon>
        <taxon>Pseudomonadota</taxon>
        <taxon>Betaproteobacteria</taxon>
        <taxon>Burkholderiales</taxon>
        <taxon>Comamonadaceae</taxon>
        <taxon>Ottowia</taxon>
    </lineage>
</organism>
<dbReference type="PANTHER" id="PTHR35271">
    <property type="entry name" value="ABC TRANSPORTER, SUBSTRATE-BINDING LIPOPROTEIN-RELATED"/>
    <property type="match status" value="1"/>
</dbReference>
<dbReference type="InterPro" id="IPR028082">
    <property type="entry name" value="Peripla_BP_I"/>
</dbReference>
<evidence type="ECO:0008006" key="3">
    <source>
        <dbReference type="Google" id="ProtNLM"/>
    </source>
</evidence>